<reference evidence="5" key="1">
    <citation type="journal article" date="2019" name="Int. J. Syst. Evol. Microbiol.">
        <title>The Global Catalogue of Microorganisms (GCM) 10K type strain sequencing project: providing services to taxonomists for standard genome sequencing and annotation.</title>
        <authorList>
            <consortium name="The Broad Institute Genomics Platform"/>
            <consortium name="The Broad Institute Genome Sequencing Center for Infectious Disease"/>
            <person name="Wu L."/>
            <person name="Ma J."/>
        </authorList>
    </citation>
    <scope>NUCLEOTIDE SEQUENCE [LARGE SCALE GENOMIC DNA]</scope>
    <source>
        <strain evidence="5">JCM 17460</strain>
    </source>
</reference>
<dbReference type="PANTHER" id="PTHR33371:SF17">
    <property type="entry name" value="MCE-FAMILY PROTEIN MCE1B"/>
    <property type="match status" value="1"/>
</dbReference>
<name>A0ABP6WE00_9ACTN</name>
<comment type="caution">
    <text evidence="4">The sequence shown here is derived from an EMBL/GenBank/DDBJ whole genome shotgun (WGS) entry which is preliminary data.</text>
</comment>
<dbReference type="Pfam" id="PF11887">
    <property type="entry name" value="Mce4_CUP1"/>
    <property type="match status" value="1"/>
</dbReference>
<evidence type="ECO:0000259" key="2">
    <source>
        <dbReference type="Pfam" id="PF02470"/>
    </source>
</evidence>
<dbReference type="NCBIfam" id="TIGR00996">
    <property type="entry name" value="Mtu_fam_mce"/>
    <property type="match status" value="1"/>
</dbReference>
<dbReference type="RefSeq" id="WP_218234750.1">
    <property type="nucleotide sequence ID" value="NZ_BAABBB010000026.1"/>
</dbReference>
<feature type="domain" description="Mammalian cell entry C-terminal" evidence="3">
    <location>
        <begin position="122"/>
        <end position="286"/>
    </location>
</feature>
<evidence type="ECO:0000313" key="4">
    <source>
        <dbReference type="EMBL" id="GAA3549936.1"/>
    </source>
</evidence>
<dbReference type="Pfam" id="PF02470">
    <property type="entry name" value="MlaD"/>
    <property type="match status" value="1"/>
</dbReference>
<dbReference type="Proteomes" id="UP001500301">
    <property type="component" value="Unassembled WGS sequence"/>
</dbReference>
<organism evidence="4 5">
    <name type="scientific">Nocardioides daeguensis</name>
    <dbReference type="NCBI Taxonomy" id="908359"/>
    <lineage>
        <taxon>Bacteria</taxon>
        <taxon>Bacillati</taxon>
        <taxon>Actinomycetota</taxon>
        <taxon>Actinomycetes</taxon>
        <taxon>Propionibacteriales</taxon>
        <taxon>Nocardioidaceae</taxon>
        <taxon>Nocardioides</taxon>
    </lineage>
</organism>
<evidence type="ECO:0000256" key="1">
    <source>
        <dbReference type="SAM" id="Phobius"/>
    </source>
</evidence>
<evidence type="ECO:0000259" key="3">
    <source>
        <dbReference type="Pfam" id="PF11887"/>
    </source>
</evidence>
<keyword evidence="1" id="KW-0812">Transmembrane</keyword>
<dbReference type="InterPro" id="IPR005693">
    <property type="entry name" value="Mce"/>
</dbReference>
<dbReference type="InterPro" id="IPR052336">
    <property type="entry name" value="MlaD_Phospholipid_Transporter"/>
</dbReference>
<keyword evidence="1" id="KW-0472">Membrane</keyword>
<protein>
    <submittedName>
        <fullName evidence="4">MCE family protein</fullName>
    </submittedName>
</protein>
<dbReference type="InterPro" id="IPR024516">
    <property type="entry name" value="Mce_C"/>
</dbReference>
<proteinExistence type="predicted"/>
<dbReference type="EMBL" id="BAABBB010000026">
    <property type="protein sequence ID" value="GAA3549936.1"/>
    <property type="molecule type" value="Genomic_DNA"/>
</dbReference>
<sequence>MNRWDRSSVGALVKLLSFLVATALMTTAIAMVIGNASFDERTEYRAVFSDATSLVTGDDVRIAGVRVGRVTDIDVRGGTQAVVGFSVDSSLTLTDATVAALRYRNMVGQRYLALSPGIEGRGRPLRAGGTIPIARTTPALDLTALFAGFKPLFRALDPEQTNQLAFELIQVFQGESGTVTSLLDRTASLTGTLADRDRLIGDLIGNLTAVLTTFNDRDTELSDTISTLQQLISGLAADRGKLLGGLDPIADLAGSTADLLGDIREPLADDLAGLATLSASLDTPSARTRLDQTVKVLPIKLDRLTSAMAYGSFFNFYVCEIGVRGSLPALPTVQGWQQRRDFFTTTRVKVQGEGVERCR</sequence>
<evidence type="ECO:0000313" key="5">
    <source>
        <dbReference type="Proteomes" id="UP001500301"/>
    </source>
</evidence>
<gene>
    <name evidence="4" type="ORF">GCM10022263_41200</name>
</gene>
<feature type="transmembrane region" description="Helical" evidence="1">
    <location>
        <begin position="12"/>
        <end position="33"/>
    </location>
</feature>
<keyword evidence="5" id="KW-1185">Reference proteome</keyword>
<feature type="domain" description="Mce/MlaD" evidence="2">
    <location>
        <begin position="42"/>
        <end position="117"/>
    </location>
</feature>
<accession>A0ABP6WE00</accession>
<dbReference type="InterPro" id="IPR003399">
    <property type="entry name" value="Mce/MlaD"/>
</dbReference>
<dbReference type="PANTHER" id="PTHR33371">
    <property type="entry name" value="INTERMEMBRANE PHOSPHOLIPID TRANSPORT SYSTEM BINDING PROTEIN MLAD-RELATED"/>
    <property type="match status" value="1"/>
</dbReference>
<keyword evidence="1" id="KW-1133">Transmembrane helix</keyword>